<dbReference type="AlphaFoldDB" id="A0AA86MQV8"/>
<name>A0AA86MQV8_9CLOT</name>
<dbReference type="RefSeq" id="WP_210886280.1">
    <property type="nucleotide sequence ID" value="NZ_CAKJVE010000004.1"/>
</dbReference>
<comment type="caution">
    <text evidence="1">The sequence shown here is derived from an EMBL/GenBank/DDBJ whole genome shotgun (WGS) entry which is preliminary data.</text>
</comment>
<organism evidence="1 2">
    <name type="scientific">Clostridium neonatale</name>
    <dbReference type="NCBI Taxonomy" id="137838"/>
    <lineage>
        <taxon>Bacteria</taxon>
        <taxon>Bacillati</taxon>
        <taxon>Bacillota</taxon>
        <taxon>Clostridia</taxon>
        <taxon>Eubacteriales</taxon>
        <taxon>Clostridiaceae</taxon>
        <taxon>Clostridium</taxon>
    </lineage>
</organism>
<dbReference type="Proteomes" id="UP000789738">
    <property type="component" value="Unassembled WGS sequence"/>
</dbReference>
<sequence>MEWSPIIPFKDLGIELCSAKNKRKLKRSIFDKLAYESIPFYYEDWGQIFRKCCNNPCIEKKQYYSMEEIQGLYIKYIIDNGIKPTGKAKRIIEHSMS</sequence>
<evidence type="ECO:0000313" key="1">
    <source>
        <dbReference type="EMBL" id="CAG9703378.1"/>
    </source>
</evidence>
<reference evidence="1" key="1">
    <citation type="submission" date="2021-10" db="EMBL/GenBank/DDBJ databases">
        <authorList>
            <person name="Mesa V."/>
        </authorList>
    </citation>
    <scope>NUCLEOTIDE SEQUENCE</scope>
    <source>
        <strain evidence="1">CC3_PB</strain>
    </source>
</reference>
<dbReference type="EMBL" id="CAKJVE010000004">
    <property type="protein sequence ID" value="CAG9703378.1"/>
    <property type="molecule type" value="Genomic_DNA"/>
</dbReference>
<accession>A0AA86MQV8</accession>
<evidence type="ECO:0000313" key="2">
    <source>
        <dbReference type="Proteomes" id="UP000789738"/>
    </source>
</evidence>
<proteinExistence type="predicted"/>
<gene>
    <name evidence="1" type="ORF">CNEO_40570</name>
</gene>
<protein>
    <submittedName>
        <fullName evidence="1">Uncharacterized protein</fullName>
    </submittedName>
</protein>